<keyword evidence="3" id="KW-1185">Reference proteome</keyword>
<name>A0AAD6YMD3_9AGAR</name>
<evidence type="ECO:0000313" key="2">
    <source>
        <dbReference type="EMBL" id="KAJ7223562.1"/>
    </source>
</evidence>
<protein>
    <submittedName>
        <fullName evidence="2">Uncharacterized protein</fullName>
    </submittedName>
</protein>
<dbReference type="EMBL" id="JARJCW010000006">
    <property type="protein sequence ID" value="KAJ7223562.1"/>
    <property type="molecule type" value="Genomic_DNA"/>
</dbReference>
<reference evidence="2" key="1">
    <citation type="submission" date="2023-03" db="EMBL/GenBank/DDBJ databases">
        <title>Massive genome expansion in bonnet fungi (Mycena s.s.) driven by repeated elements and novel gene families across ecological guilds.</title>
        <authorList>
            <consortium name="Lawrence Berkeley National Laboratory"/>
            <person name="Harder C.B."/>
            <person name="Miyauchi S."/>
            <person name="Viragh M."/>
            <person name="Kuo A."/>
            <person name="Thoen E."/>
            <person name="Andreopoulos B."/>
            <person name="Lu D."/>
            <person name="Skrede I."/>
            <person name="Drula E."/>
            <person name="Henrissat B."/>
            <person name="Morin E."/>
            <person name="Kohler A."/>
            <person name="Barry K."/>
            <person name="LaButti K."/>
            <person name="Morin E."/>
            <person name="Salamov A."/>
            <person name="Lipzen A."/>
            <person name="Mereny Z."/>
            <person name="Hegedus B."/>
            <person name="Baldrian P."/>
            <person name="Stursova M."/>
            <person name="Weitz H."/>
            <person name="Taylor A."/>
            <person name="Grigoriev I.V."/>
            <person name="Nagy L.G."/>
            <person name="Martin F."/>
            <person name="Kauserud H."/>
        </authorList>
    </citation>
    <scope>NUCLEOTIDE SEQUENCE</scope>
    <source>
        <strain evidence="2">9144</strain>
    </source>
</reference>
<evidence type="ECO:0000313" key="3">
    <source>
        <dbReference type="Proteomes" id="UP001219525"/>
    </source>
</evidence>
<organism evidence="2 3">
    <name type="scientific">Mycena pura</name>
    <dbReference type="NCBI Taxonomy" id="153505"/>
    <lineage>
        <taxon>Eukaryota</taxon>
        <taxon>Fungi</taxon>
        <taxon>Dikarya</taxon>
        <taxon>Basidiomycota</taxon>
        <taxon>Agaricomycotina</taxon>
        <taxon>Agaricomycetes</taxon>
        <taxon>Agaricomycetidae</taxon>
        <taxon>Agaricales</taxon>
        <taxon>Marasmiineae</taxon>
        <taxon>Mycenaceae</taxon>
        <taxon>Mycena</taxon>
    </lineage>
</organism>
<dbReference type="Proteomes" id="UP001219525">
    <property type="component" value="Unassembled WGS sequence"/>
</dbReference>
<dbReference type="AlphaFoldDB" id="A0AAD6YMD3"/>
<gene>
    <name evidence="2" type="ORF">GGX14DRAFT_558129</name>
</gene>
<sequence>MFPDPVFMSKSGLSLWLLPLYPICHLEFSSSRLRQLCGILSVPVTIDCVERHFVVLIPPPFPRLVEPDVYIPTLPQSMTIDFTNFNEGLDESVFSGSLFHHQCALDAARHPSNPQIHPSETLRPQDLSLQSVESIFAELHEACHGVTPPSDNPLAPSPCKLFVPNDVVDTPPTSPSPLVPPRTKKRQKKDASAAAAAIAQKATANVAVPTAVYGVEQENLHAHSDRNCDTNSQ</sequence>
<accession>A0AAD6YMD3</accession>
<evidence type="ECO:0000256" key="1">
    <source>
        <dbReference type="SAM" id="MobiDB-lite"/>
    </source>
</evidence>
<comment type="caution">
    <text evidence="2">The sequence shown here is derived from an EMBL/GenBank/DDBJ whole genome shotgun (WGS) entry which is preliminary data.</text>
</comment>
<proteinExistence type="predicted"/>
<feature type="region of interest" description="Disordered" evidence="1">
    <location>
        <begin position="166"/>
        <end position="193"/>
    </location>
</feature>